<dbReference type="GO" id="GO:0016746">
    <property type="term" value="F:acyltransferase activity"/>
    <property type="evidence" value="ECO:0007669"/>
    <property type="project" value="UniProtKB-KW"/>
</dbReference>
<dbReference type="PANTHER" id="PTHR47017">
    <property type="entry name" value="ACYL-COA"/>
    <property type="match status" value="1"/>
</dbReference>
<sequence length="386" mass="44491">MQLHILSSITEVSQTSWDALFDSQYPFCRYAFLHALEQGGSVDTATSKHQTGWQTMHLLLKQDDTLIAIMPAYLKQHSYGEYFFDWQFAKAYQQYQLPFYPKLINAIPFTPAQGPRIAIAPGAVRSDVLTILQQAIRQLMLQLKLSQFQSLYVAPDDRAVFQTGDYLERYDVQFQWHNNHYLDFNAFLAALSSRKRKQIRKERSVVEQQGVVIKTLSGTELDADFWSSFYQFYCATYFKRSGHQGYISLDTFSLWGQHLADSIVVFAAYAAQQLVAASLCFRSDDTLYGRYWGCSADYDRLHFECCYYSGIEYCIAQQLSFFDAGAQGEHKLQRGFKPVVRHAFYDIAPTMLSEAVTRYCNEERQSILQYVDQASDLLPFAKKADN</sequence>
<dbReference type="InterPro" id="IPR007434">
    <property type="entry name" value="FemAB-like"/>
</dbReference>
<dbReference type="Proteomes" id="UP001231109">
    <property type="component" value="Unassembled WGS sequence"/>
</dbReference>
<proteinExistence type="predicted"/>
<dbReference type="RefSeq" id="WP_305974458.1">
    <property type="nucleotide sequence ID" value="NZ_JAPJDY010000006.1"/>
</dbReference>
<dbReference type="Pfam" id="PF04339">
    <property type="entry name" value="FemAB_like"/>
    <property type="match status" value="1"/>
</dbReference>
<dbReference type="EC" id="2.3.1.-" evidence="1"/>
<organism evidence="1 2">
    <name type="scientific">Rheinheimera baltica</name>
    <dbReference type="NCBI Taxonomy" id="67576"/>
    <lineage>
        <taxon>Bacteria</taxon>
        <taxon>Pseudomonadati</taxon>
        <taxon>Pseudomonadota</taxon>
        <taxon>Gammaproteobacteria</taxon>
        <taxon>Chromatiales</taxon>
        <taxon>Chromatiaceae</taxon>
        <taxon>Rheinheimera</taxon>
    </lineage>
</organism>
<evidence type="ECO:0000313" key="1">
    <source>
        <dbReference type="EMBL" id="MDP5135476.1"/>
    </source>
</evidence>
<evidence type="ECO:0000313" key="2">
    <source>
        <dbReference type="Proteomes" id="UP001231109"/>
    </source>
</evidence>
<keyword evidence="2" id="KW-1185">Reference proteome</keyword>
<comment type="caution">
    <text evidence="1">The sequence shown here is derived from an EMBL/GenBank/DDBJ whole genome shotgun (WGS) entry which is preliminary data.</text>
</comment>
<name>A0ABT9HWH0_9GAMM</name>
<reference evidence="1 2" key="1">
    <citation type="submission" date="2022-11" db="EMBL/GenBank/DDBJ databases">
        <title>Viruses from the air-sea interface of a natural surface slick.</title>
        <authorList>
            <person name="Rahlff J."/>
            <person name="Holmfeldt K."/>
        </authorList>
    </citation>
    <scope>NUCLEOTIDE SEQUENCE [LARGE SCALE GENOMIC DNA]</scope>
    <source>
        <strain evidence="1 2">SMS4</strain>
    </source>
</reference>
<dbReference type="EMBL" id="JAPJDZ010000009">
    <property type="protein sequence ID" value="MDP5135476.1"/>
    <property type="molecule type" value="Genomic_DNA"/>
</dbReference>
<dbReference type="SUPFAM" id="SSF55729">
    <property type="entry name" value="Acyl-CoA N-acyltransferases (Nat)"/>
    <property type="match status" value="1"/>
</dbReference>
<dbReference type="Gene3D" id="3.40.630.30">
    <property type="match status" value="1"/>
</dbReference>
<dbReference type="PANTHER" id="PTHR47017:SF1">
    <property type="entry name" value="ACYL-COA"/>
    <property type="match status" value="1"/>
</dbReference>
<dbReference type="InterPro" id="IPR016181">
    <property type="entry name" value="Acyl_CoA_acyltransferase"/>
</dbReference>
<accession>A0ABT9HWH0</accession>
<keyword evidence="1" id="KW-0012">Acyltransferase</keyword>
<gene>
    <name evidence="1" type="ORF">ORJ04_05880</name>
</gene>
<keyword evidence="1" id="KW-0808">Transferase</keyword>
<protein>
    <submittedName>
        <fullName evidence="1">GNAT family N-acetyltransferase</fullName>
        <ecNumber evidence="1">2.3.1.-</ecNumber>
    </submittedName>
</protein>